<evidence type="ECO:0000313" key="3">
    <source>
        <dbReference type="Proteomes" id="UP000250434"/>
    </source>
</evidence>
<dbReference type="KEGG" id="aab:A4R43_36185"/>
<evidence type="ECO:0000256" key="1">
    <source>
        <dbReference type="SAM" id="MobiDB-lite"/>
    </source>
</evidence>
<accession>A0A344LGP5</accession>
<feature type="region of interest" description="Disordered" evidence="1">
    <location>
        <begin position="1"/>
        <end position="93"/>
    </location>
</feature>
<evidence type="ECO:0000313" key="2">
    <source>
        <dbReference type="EMBL" id="AXB47219.1"/>
    </source>
</evidence>
<protein>
    <submittedName>
        <fullName evidence="2">Uncharacterized protein</fullName>
    </submittedName>
</protein>
<organism evidence="2 3">
    <name type="scientific">Amycolatopsis albispora</name>
    <dbReference type="NCBI Taxonomy" id="1804986"/>
    <lineage>
        <taxon>Bacteria</taxon>
        <taxon>Bacillati</taxon>
        <taxon>Actinomycetota</taxon>
        <taxon>Actinomycetes</taxon>
        <taxon>Pseudonocardiales</taxon>
        <taxon>Pseudonocardiaceae</taxon>
        <taxon>Amycolatopsis</taxon>
    </lineage>
</organism>
<gene>
    <name evidence="2" type="ORF">A4R43_36185</name>
</gene>
<sequence length="93" mass="9730">MAPGETALSTSGQLPVVPPSSAKPVTDLDEPFAVPSARAEEADTPPRGIRMGDRGWFDELPDSASAASSSEPPGEATFGPSGDPTEIPYRYRK</sequence>
<dbReference type="EMBL" id="CP015163">
    <property type="protein sequence ID" value="AXB47219.1"/>
    <property type="molecule type" value="Genomic_DNA"/>
</dbReference>
<dbReference type="AlphaFoldDB" id="A0A344LGP5"/>
<proteinExistence type="predicted"/>
<reference evidence="2 3" key="1">
    <citation type="submission" date="2016-04" db="EMBL/GenBank/DDBJ databases">
        <title>Complete genome sequence and analysis of deep-sea sediment isolate, Amycolatopsis sp. WP1.</title>
        <authorList>
            <person name="Wang H."/>
            <person name="Chen S."/>
            <person name="Wu Q."/>
        </authorList>
    </citation>
    <scope>NUCLEOTIDE SEQUENCE [LARGE SCALE GENOMIC DNA]</scope>
    <source>
        <strain evidence="2 3">WP1</strain>
    </source>
</reference>
<dbReference type="Proteomes" id="UP000250434">
    <property type="component" value="Chromosome"/>
</dbReference>
<name>A0A344LGP5_9PSEU</name>
<keyword evidence="3" id="KW-1185">Reference proteome</keyword>